<comment type="caution">
    <text evidence="2">The sequence shown here is derived from an EMBL/GenBank/DDBJ whole genome shotgun (WGS) entry which is preliminary data.</text>
</comment>
<feature type="non-terminal residue" evidence="2">
    <location>
        <position position="117"/>
    </location>
</feature>
<protein>
    <submittedName>
        <fullName evidence="2">Uncharacterized protein</fullName>
    </submittedName>
</protein>
<keyword evidence="3" id="KW-1185">Reference proteome</keyword>
<name>A0AAN8X197_HALRR</name>
<gene>
    <name evidence="2" type="ORF">SK128_024827</name>
</gene>
<feature type="compositionally biased region" description="Basic and acidic residues" evidence="1">
    <location>
        <begin position="100"/>
        <end position="117"/>
    </location>
</feature>
<evidence type="ECO:0000256" key="1">
    <source>
        <dbReference type="SAM" id="MobiDB-lite"/>
    </source>
</evidence>
<organism evidence="2 3">
    <name type="scientific">Halocaridina rubra</name>
    <name type="common">Hawaiian red shrimp</name>
    <dbReference type="NCBI Taxonomy" id="373956"/>
    <lineage>
        <taxon>Eukaryota</taxon>
        <taxon>Metazoa</taxon>
        <taxon>Ecdysozoa</taxon>
        <taxon>Arthropoda</taxon>
        <taxon>Crustacea</taxon>
        <taxon>Multicrustacea</taxon>
        <taxon>Malacostraca</taxon>
        <taxon>Eumalacostraca</taxon>
        <taxon>Eucarida</taxon>
        <taxon>Decapoda</taxon>
        <taxon>Pleocyemata</taxon>
        <taxon>Caridea</taxon>
        <taxon>Atyoidea</taxon>
        <taxon>Atyidae</taxon>
        <taxon>Halocaridina</taxon>
    </lineage>
</organism>
<evidence type="ECO:0000313" key="2">
    <source>
        <dbReference type="EMBL" id="KAK7076125.1"/>
    </source>
</evidence>
<accession>A0AAN8X197</accession>
<reference evidence="2 3" key="1">
    <citation type="submission" date="2023-11" db="EMBL/GenBank/DDBJ databases">
        <title>Halocaridina rubra genome assembly.</title>
        <authorList>
            <person name="Smith C."/>
        </authorList>
    </citation>
    <scope>NUCLEOTIDE SEQUENCE [LARGE SCALE GENOMIC DNA]</scope>
    <source>
        <strain evidence="2">EP-1</strain>
        <tissue evidence="2">Whole</tissue>
    </source>
</reference>
<dbReference type="AlphaFoldDB" id="A0AAN8X197"/>
<feature type="region of interest" description="Disordered" evidence="1">
    <location>
        <begin position="95"/>
        <end position="117"/>
    </location>
</feature>
<proteinExistence type="predicted"/>
<dbReference type="EMBL" id="JAXCGZ010009834">
    <property type="protein sequence ID" value="KAK7076125.1"/>
    <property type="molecule type" value="Genomic_DNA"/>
</dbReference>
<sequence length="117" mass="13471">MREGRRNCDEDIRGLDGLQVQLMEVWEGLIREAKNDRDTEIRLIKDARVRLHVDMSCEFRVMSQMKENNTGSPCGAPDLIRYIAEQMGSIRTWDAQARIDTGHESPREARGNRDGPE</sequence>
<dbReference type="Proteomes" id="UP001381693">
    <property type="component" value="Unassembled WGS sequence"/>
</dbReference>
<evidence type="ECO:0000313" key="3">
    <source>
        <dbReference type="Proteomes" id="UP001381693"/>
    </source>
</evidence>